<protein>
    <submittedName>
        <fullName evidence="1">Uncharacterized protein</fullName>
    </submittedName>
</protein>
<gene>
    <name evidence="1" type="ORF">Tco_1030749</name>
</gene>
<dbReference type="Proteomes" id="UP001151760">
    <property type="component" value="Unassembled WGS sequence"/>
</dbReference>
<keyword evidence="2" id="KW-1185">Reference proteome</keyword>
<accession>A0ABQ5G880</accession>
<name>A0ABQ5G880_9ASTR</name>
<evidence type="ECO:0000313" key="1">
    <source>
        <dbReference type="EMBL" id="GJT71463.1"/>
    </source>
</evidence>
<comment type="caution">
    <text evidence="1">The sequence shown here is derived from an EMBL/GenBank/DDBJ whole genome shotgun (WGS) entry which is preliminary data.</text>
</comment>
<dbReference type="EMBL" id="BQNB010018169">
    <property type="protein sequence ID" value="GJT71463.1"/>
    <property type="molecule type" value="Genomic_DNA"/>
</dbReference>
<organism evidence="1 2">
    <name type="scientific">Tanacetum coccineum</name>
    <dbReference type="NCBI Taxonomy" id="301880"/>
    <lineage>
        <taxon>Eukaryota</taxon>
        <taxon>Viridiplantae</taxon>
        <taxon>Streptophyta</taxon>
        <taxon>Embryophyta</taxon>
        <taxon>Tracheophyta</taxon>
        <taxon>Spermatophyta</taxon>
        <taxon>Magnoliopsida</taxon>
        <taxon>eudicotyledons</taxon>
        <taxon>Gunneridae</taxon>
        <taxon>Pentapetalae</taxon>
        <taxon>asterids</taxon>
        <taxon>campanulids</taxon>
        <taxon>Asterales</taxon>
        <taxon>Asteraceae</taxon>
        <taxon>Asteroideae</taxon>
        <taxon>Anthemideae</taxon>
        <taxon>Anthemidinae</taxon>
        <taxon>Tanacetum</taxon>
    </lineage>
</organism>
<proteinExistence type="predicted"/>
<sequence length="94" mass="9524">MSFDHIGGSCGGRGARGGGGLVVREDCLEGWVGAGGGEVKGGGVVLGVVKSLLSEKPGGATGFVGGESRVDFRIVMIKVLLEIEDEDAMENMVT</sequence>
<evidence type="ECO:0000313" key="2">
    <source>
        <dbReference type="Proteomes" id="UP001151760"/>
    </source>
</evidence>
<reference evidence="1" key="1">
    <citation type="journal article" date="2022" name="Int. J. Mol. Sci.">
        <title>Draft Genome of Tanacetum Coccineum: Genomic Comparison of Closely Related Tanacetum-Family Plants.</title>
        <authorList>
            <person name="Yamashiro T."/>
            <person name="Shiraishi A."/>
            <person name="Nakayama K."/>
            <person name="Satake H."/>
        </authorList>
    </citation>
    <scope>NUCLEOTIDE SEQUENCE</scope>
</reference>
<reference evidence="1" key="2">
    <citation type="submission" date="2022-01" db="EMBL/GenBank/DDBJ databases">
        <authorList>
            <person name="Yamashiro T."/>
            <person name="Shiraishi A."/>
            <person name="Satake H."/>
            <person name="Nakayama K."/>
        </authorList>
    </citation>
    <scope>NUCLEOTIDE SEQUENCE</scope>
</reference>